<comment type="caution">
    <text evidence="3">The sequence shown here is derived from an EMBL/GenBank/DDBJ whole genome shotgun (WGS) entry which is preliminary data.</text>
</comment>
<gene>
    <name evidence="3" type="ORF">CCMP2556_LOCUS26450</name>
</gene>
<feature type="region of interest" description="Disordered" evidence="1">
    <location>
        <begin position="1"/>
        <end position="65"/>
    </location>
</feature>
<organism evidence="3 4">
    <name type="scientific">Durusdinium trenchii</name>
    <dbReference type="NCBI Taxonomy" id="1381693"/>
    <lineage>
        <taxon>Eukaryota</taxon>
        <taxon>Sar</taxon>
        <taxon>Alveolata</taxon>
        <taxon>Dinophyceae</taxon>
        <taxon>Suessiales</taxon>
        <taxon>Symbiodiniaceae</taxon>
        <taxon>Durusdinium</taxon>
    </lineage>
</organism>
<keyword evidence="2" id="KW-1133">Transmembrane helix</keyword>
<proteinExistence type="predicted"/>
<evidence type="ECO:0000313" key="4">
    <source>
        <dbReference type="Proteomes" id="UP001642484"/>
    </source>
</evidence>
<feature type="transmembrane region" description="Helical" evidence="2">
    <location>
        <begin position="112"/>
        <end position="130"/>
    </location>
</feature>
<evidence type="ECO:0000256" key="1">
    <source>
        <dbReference type="SAM" id="MobiDB-lite"/>
    </source>
</evidence>
<reference evidence="3 4" key="1">
    <citation type="submission" date="2024-02" db="EMBL/GenBank/DDBJ databases">
        <authorList>
            <person name="Chen Y."/>
            <person name="Shah S."/>
            <person name="Dougan E. K."/>
            <person name="Thang M."/>
            <person name="Chan C."/>
        </authorList>
    </citation>
    <scope>NUCLEOTIDE SEQUENCE [LARGE SCALE GENOMIC DNA]</scope>
</reference>
<dbReference type="Proteomes" id="UP001642484">
    <property type="component" value="Unassembled WGS sequence"/>
</dbReference>
<protein>
    <submittedName>
        <fullName evidence="3">Uncharacterized protein</fullName>
    </submittedName>
</protein>
<keyword evidence="4" id="KW-1185">Reference proteome</keyword>
<feature type="region of interest" description="Disordered" evidence="1">
    <location>
        <begin position="393"/>
        <end position="428"/>
    </location>
</feature>
<evidence type="ECO:0000313" key="3">
    <source>
        <dbReference type="EMBL" id="CAK9052438.1"/>
    </source>
</evidence>
<feature type="compositionally biased region" description="Basic and acidic residues" evidence="1">
    <location>
        <begin position="394"/>
        <end position="403"/>
    </location>
</feature>
<dbReference type="EMBL" id="CAXAMN010018446">
    <property type="protein sequence ID" value="CAK9052438.1"/>
    <property type="molecule type" value="Genomic_DNA"/>
</dbReference>
<feature type="compositionally biased region" description="Low complexity" evidence="1">
    <location>
        <begin position="10"/>
        <end position="25"/>
    </location>
</feature>
<feature type="compositionally biased region" description="Low complexity" evidence="1">
    <location>
        <begin position="419"/>
        <end position="428"/>
    </location>
</feature>
<accession>A0ABP0MLR9</accession>
<name>A0ABP0MLR9_9DINO</name>
<evidence type="ECO:0000256" key="2">
    <source>
        <dbReference type="SAM" id="Phobius"/>
    </source>
</evidence>
<feature type="transmembrane region" description="Helical" evidence="2">
    <location>
        <begin position="150"/>
        <end position="171"/>
    </location>
</feature>
<keyword evidence="2" id="KW-0472">Membrane</keyword>
<keyword evidence="2" id="KW-0812">Transmembrane</keyword>
<sequence>MGPMRSGNTRSPSAPAAPAEPAPATDRTDAPLVSRSANDADVTSPKSTDVTSAKDPGDPETGLSLTKEIPTEMPKFDCSMAGFAALGFKVVDLCGLPSPPGGWLGPFGFFRLVTYAFIACSLLAIVLGLMAATGQPFAGVPFIGGQPDGFATFAALLLCFGAIVSAGAAYAHEGLEQEVTAMKKQNDIFKSKNEMLAAQLNDLSDTRVKLQAVQQKMGENLQQFEETLQELHTVSCAELLQLMLEAFITADTSGVKDCRLVGDEVDALFDICEASLKEAAPDFNLDHLIGSVTETGIGICNLRFLANAAVAGCDKVPGRSTAMLTLVMFSAHPEKYEHELAIALRSVLDKNEYDDEKIAAMLTEKKTKANPQDHGRIFGTHLMDISRLVMSADLEGKNKEDQKPSGSAAGAPAVPPPTTTKTKPSPEP</sequence>